<dbReference type="InterPro" id="IPR001077">
    <property type="entry name" value="COMT_C"/>
</dbReference>
<organism evidence="8">
    <name type="scientific">Desulfomonile tiedjei</name>
    <dbReference type="NCBI Taxonomy" id="2358"/>
    <lineage>
        <taxon>Bacteria</taxon>
        <taxon>Pseudomonadati</taxon>
        <taxon>Thermodesulfobacteriota</taxon>
        <taxon>Desulfomonilia</taxon>
        <taxon>Desulfomonilales</taxon>
        <taxon>Desulfomonilaceae</taxon>
        <taxon>Desulfomonile</taxon>
    </lineage>
</organism>
<dbReference type="GO" id="GO:0032259">
    <property type="term" value="P:methylation"/>
    <property type="evidence" value="ECO:0007669"/>
    <property type="project" value="UniProtKB-KW"/>
</dbReference>
<gene>
    <name evidence="8" type="ORF">ENV54_08935</name>
</gene>
<dbReference type="Gene3D" id="3.40.50.150">
    <property type="entry name" value="Vaccinia Virus protein VP39"/>
    <property type="match status" value="1"/>
</dbReference>
<dbReference type="GO" id="GO:0046983">
    <property type="term" value="F:protein dimerization activity"/>
    <property type="evidence" value="ECO:0007669"/>
    <property type="project" value="InterPro"/>
</dbReference>
<evidence type="ECO:0000259" key="7">
    <source>
        <dbReference type="Pfam" id="PF08100"/>
    </source>
</evidence>
<dbReference type="GO" id="GO:0008171">
    <property type="term" value="F:O-methyltransferase activity"/>
    <property type="evidence" value="ECO:0007669"/>
    <property type="project" value="InterPro"/>
</dbReference>
<feature type="active site" description="Proton acceptor" evidence="4">
    <location>
        <position position="273"/>
    </location>
</feature>
<keyword evidence="2 8" id="KW-0808">Transferase</keyword>
<dbReference type="EMBL" id="DTGT01000278">
    <property type="protein sequence ID" value="HGH61407.1"/>
    <property type="molecule type" value="Genomic_DNA"/>
</dbReference>
<dbReference type="PROSITE" id="PS51683">
    <property type="entry name" value="SAM_OMT_II"/>
    <property type="match status" value="1"/>
</dbReference>
<dbReference type="Pfam" id="PF08100">
    <property type="entry name" value="Dimerisation"/>
    <property type="match status" value="1"/>
</dbReference>
<feature type="domain" description="O-methyltransferase dimerisation" evidence="7">
    <location>
        <begin position="45"/>
        <end position="115"/>
    </location>
</feature>
<dbReference type="CDD" id="cd02440">
    <property type="entry name" value="AdoMet_MTases"/>
    <property type="match status" value="1"/>
</dbReference>
<dbReference type="PIRSF" id="PIRSF005739">
    <property type="entry name" value="O-mtase"/>
    <property type="match status" value="1"/>
</dbReference>
<reference evidence="8" key="1">
    <citation type="journal article" date="2020" name="mSystems">
        <title>Genome- and Community-Level Interaction Insights into Carbon Utilization and Element Cycling Functions of Hydrothermarchaeota in Hydrothermal Sediment.</title>
        <authorList>
            <person name="Zhou Z."/>
            <person name="Liu Y."/>
            <person name="Xu W."/>
            <person name="Pan J."/>
            <person name="Luo Z.H."/>
            <person name="Li M."/>
        </authorList>
    </citation>
    <scope>NUCLEOTIDE SEQUENCE [LARGE SCALE GENOMIC DNA]</scope>
    <source>
        <strain evidence="8">SpSt-769</strain>
    </source>
</reference>
<comment type="caution">
    <text evidence="8">The sequence shown here is derived from an EMBL/GenBank/DDBJ whole genome shotgun (WGS) entry which is preliminary data.</text>
</comment>
<dbReference type="InterPro" id="IPR029063">
    <property type="entry name" value="SAM-dependent_MTases_sf"/>
</dbReference>
<dbReference type="AlphaFoldDB" id="A0A7C4ASQ3"/>
<dbReference type="InterPro" id="IPR036390">
    <property type="entry name" value="WH_DNA-bd_sf"/>
</dbReference>
<evidence type="ECO:0000313" key="8">
    <source>
        <dbReference type="EMBL" id="HGH61407.1"/>
    </source>
</evidence>
<protein>
    <submittedName>
        <fullName evidence="8">Methyltransferase domain-containing protein</fullName>
    </submittedName>
</protein>
<evidence type="ECO:0000256" key="2">
    <source>
        <dbReference type="ARBA" id="ARBA00022679"/>
    </source>
</evidence>
<name>A0A7C4ASQ3_9BACT</name>
<evidence type="ECO:0000256" key="5">
    <source>
        <dbReference type="SAM" id="MobiDB-lite"/>
    </source>
</evidence>
<dbReference type="SUPFAM" id="SSF53335">
    <property type="entry name" value="S-adenosyl-L-methionine-dependent methyltransferases"/>
    <property type="match status" value="1"/>
</dbReference>
<proteinExistence type="predicted"/>
<dbReference type="Pfam" id="PF00891">
    <property type="entry name" value="Methyltransf_2"/>
    <property type="match status" value="1"/>
</dbReference>
<keyword evidence="1 8" id="KW-0489">Methyltransferase</keyword>
<sequence length="367" mass="40824">MAQRPRRSPQRGEPKSETNCCQLPTGLVGGRRMATENQWTRESLLELSRAFMLSRIFLSAAELGLFDVLAAKPLSLEDVCAQMQFKPRGVRILLDALAANGLVSKDEKGQYSMSEDMTRLLTTSSEESVLPMVLHGVALWKSWSNLTEVVRQGENVFRIRMDDRPDHEIESFIGAMHVIGKKMAQRVAESLDLTRFKRLLDVGGASGTYVMAFLRCAPNLTATIFDLPRVTNIARARIEKEGFADRVTVTPGDYSKDELPSGYDLVLLSAIIHSNSREENVELYKKAFRALEPGGSILVRDYFMDATRTFPPGGAVFAVNMLVATRAGNTYTKEEVREDLASAGFVNIRLVLDGTNMDQVIEGQKPR</sequence>
<keyword evidence="3" id="KW-0949">S-adenosyl-L-methionine</keyword>
<dbReference type="InterPro" id="IPR012967">
    <property type="entry name" value="COMT_dimerisation"/>
</dbReference>
<evidence type="ECO:0000256" key="3">
    <source>
        <dbReference type="ARBA" id="ARBA00022691"/>
    </source>
</evidence>
<feature type="region of interest" description="Disordered" evidence="5">
    <location>
        <begin position="1"/>
        <end position="20"/>
    </location>
</feature>
<dbReference type="PANTHER" id="PTHR11746">
    <property type="entry name" value="O-METHYLTRANSFERASE"/>
    <property type="match status" value="1"/>
</dbReference>
<feature type="domain" description="O-methyltransferase C-terminal" evidence="6">
    <location>
        <begin position="157"/>
        <end position="345"/>
    </location>
</feature>
<evidence type="ECO:0000256" key="4">
    <source>
        <dbReference type="PIRSR" id="PIRSR005739-1"/>
    </source>
</evidence>
<dbReference type="InterPro" id="IPR016461">
    <property type="entry name" value="COMT-like"/>
</dbReference>
<dbReference type="Gene3D" id="1.10.10.10">
    <property type="entry name" value="Winged helix-like DNA-binding domain superfamily/Winged helix DNA-binding domain"/>
    <property type="match status" value="1"/>
</dbReference>
<evidence type="ECO:0000256" key="1">
    <source>
        <dbReference type="ARBA" id="ARBA00022603"/>
    </source>
</evidence>
<evidence type="ECO:0000259" key="6">
    <source>
        <dbReference type="Pfam" id="PF00891"/>
    </source>
</evidence>
<accession>A0A7C4ASQ3</accession>
<dbReference type="InterPro" id="IPR036388">
    <property type="entry name" value="WH-like_DNA-bd_sf"/>
</dbReference>
<dbReference type="SUPFAM" id="SSF46785">
    <property type="entry name" value="Winged helix' DNA-binding domain"/>
    <property type="match status" value="1"/>
</dbReference>